<dbReference type="EMBL" id="FLTS01000001">
    <property type="protein sequence ID" value="SBV35637.1"/>
    <property type="molecule type" value="Genomic_DNA"/>
</dbReference>
<feature type="region of interest" description="Disordered" evidence="1">
    <location>
        <begin position="36"/>
        <end position="141"/>
    </location>
</feature>
<name>A0A1Y5Q7A6_9GAMM</name>
<feature type="compositionally biased region" description="Polar residues" evidence="1">
    <location>
        <begin position="109"/>
        <end position="122"/>
    </location>
</feature>
<evidence type="ECO:0000256" key="1">
    <source>
        <dbReference type="SAM" id="MobiDB-lite"/>
    </source>
</evidence>
<sequence>MCHLRCPAQQVHAQHHFSDLPVHLSLAYARATEMDYHSNKKPPMPARDAQAEPCAHHMAKNEEEPKHQTSFQRIRRRGANALAFYPPPKNPEYRNNKSQPLPYSFSALLGQQQPPFYKAQTNKLSKTSPLSPPSTQAPGLY</sequence>
<proteinExistence type="predicted"/>
<reference evidence="2" key="1">
    <citation type="submission" date="2016-03" db="EMBL/GenBank/DDBJ databases">
        <authorList>
            <person name="Ploux O."/>
        </authorList>
    </citation>
    <scope>NUCLEOTIDE SEQUENCE</scope>
    <source>
        <strain evidence="2">UC10</strain>
    </source>
</reference>
<dbReference type="AlphaFoldDB" id="A0A1Y5Q7A6"/>
<evidence type="ECO:0000313" key="2">
    <source>
        <dbReference type="EMBL" id="SBV35637.1"/>
    </source>
</evidence>
<organism evidence="2">
    <name type="scientific">uncultured Stenotrophomonas sp</name>
    <dbReference type="NCBI Taxonomy" id="165438"/>
    <lineage>
        <taxon>Bacteria</taxon>
        <taxon>Pseudomonadati</taxon>
        <taxon>Pseudomonadota</taxon>
        <taxon>Gammaproteobacteria</taxon>
        <taxon>Lysobacterales</taxon>
        <taxon>Lysobacteraceae</taxon>
        <taxon>Stenotrophomonas</taxon>
        <taxon>environmental samples</taxon>
    </lineage>
</organism>
<accession>A0A1Y5Q7A6</accession>
<protein>
    <submittedName>
        <fullName evidence="2">Uncharacterized protein</fullName>
    </submittedName>
</protein>
<gene>
    <name evidence="2" type="ORF">STPYR_10567</name>
</gene>